<keyword evidence="2" id="KW-0800">Toxin</keyword>
<dbReference type="Proteomes" id="UP001165498">
    <property type="component" value="Unassembled WGS sequence"/>
</dbReference>
<evidence type="ECO:0000256" key="6">
    <source>
        <dbReference type="ARBA" id="ARBA00023026"/>
    </source>
</evidence>
<dbReference type="Pfam" id="PF01419">
    <property type="entry name" value="Jacalin"/>
    <property type="match status" value="1"/>
</dbReference>
<accession>A0ABT1QYM5</accession>
<evidence type="ECO:0000256" key="3">
    <source>
        <dbReference type="ARBA" id="ARBA00022729"/>
    </source>
</evidence>
<dbReference type="InterPro" id="IPR052321">
    <property type="entry name" value="PolyBind_ProtTraffic"/>
</dbReference>
<dbReference type="Gene3D" id="2.60.20.10">
    <property type="entry name" value="Crystallins"/>
    <property type="match status" value="1"/>
</dbReference>
<evidence type="ECO:0000313" key="9">
    <source>
        <dbReference type="Proteomes" id="UP001165498"/>
    </source>
</evidence>
<dbReference type="SUPFAM" id="SSF56849">
    <property type="entry name" value="delta-Endotoxin (insectocide), N-terminal domain"/>
    <property type="match status" value="1"/>
</dbReference>
<gene>
    <name evidence="8" type="ORF">NM961_21990</name>
</gene>
<dbReference type="InterPro" id="IPR036404">
    <property type="entry name" value="Jacalin-like_lectin_dom_sf"/>
</dbReference>
<evidence type="ECO:0000256" key="5">
    <source>
        <dbReference type="ARBA" id="ARBA00022969"/>
    </source>
</evidence>
<keyword evidence="4" id="KW-0430">Lectin</keyword>
<dbReference type="PANTHER" id="PTHR33589:SF3">
    <property type="entry name" value="ZYMOGEN GRANULE MEMBRANE PROTEIN 16-LIKE"/>
    <property type="match status" value="1"/>
</dbReference>
<proteinExistence type="inferred from homology"/>
<evidence type="ECO:0000256" key="1">
    <source>
        <dbReference type="ARBA" id="ARBA00007819"/>
    </source>
</evidence>
<dbReference type="PANTHER" id="PTHR33589">
    <property type="entry name" value="OS11G0524900 PROTEIN"/>
    <property type="match status" value="1"/>
</dbReference>
<keyword evidence="3" id="KW-0732">Signal</keyword>
<keyword evidence="5" id="KW-0749">Sporulation</keyword>
<dbReference type="SUPFAM" id="SSF51101">
    <property type="entry name" value="Mannose-binding lectins"/>
    <property type="match status" value="1"/>
</dbReference>
<dbReference type="Gene3D" id="1.20.190.10">
    <property type="entry name" value="Pesticidal crystal protein, N-terminal domain"/>
    <property type="match status" value="1"/>
</dbReference>
<feature type="domain" description="Jacalin-type lectin" evidence="7">
    <location>
        <begin position="387"/>
        <end position="485"/>
    </location>
</feature>
<dbReference type="RefSeq" id="WP_255916582.1">
    <property type="nucleotide sequence ID" value="NZ_JANFQO010000029.1"/>
</dbReference>
<keyword evidence="6" id="KW-0843">Virulence</keyword>
<dbReference type="InterPro" id="IPR001229">
    <property type="entry name" value="Jacalin-like_lectin_dom"/>
</dbReference>
<name>A0ABT1QYM5_9GAMM</name>
<evidence type="ECO:0000313" key="8">
    <source>
        <dbReference type="EMBL" id="MCQ4167395.1"/>
    </source>
</evidence>
<dbReference type="EMBL" id="JANFQO010000029">
    <property type="protein sequence ID" value="MCQ4167395.1"/>
    <property type="molecule type" value="Genomic_DNA"/>
</dbReference>
<keyword evidence="9" id="KW-1185">Reference proteome</keyword>
<organism evidence="8 9">
    <name type="scientific">Tahibacter harae</name>
    <dbReference type="NCBI Taxonomy" id="2963937"/>
    <lineage>
        <taxon>Bacteria</taxon>
        <taxon>Pseudomonadati</taxon>
        <taxon>Pseudomonadota</taxon>
        <taxon>Gammaproteobacteria</taxon>
        <taxon>Lysobacterales</taxon>
        <taxon>Rhodanobacteraceae</taxon>
        <taxon>Tahibacter</taxon>
    </lineage>
</organism>
<comment type="similarity">
    <text evidence="1">Belongs to the delta endotoxin family.</text>
</comment>
<sequence>MSDGCWVQFWDDDAFRGATLRFDGPKSVNNLDDYTQSDGKKEGDEPDSLKTGSRSWLVVYKDDDYEGRNAMFGPNTEISDLGQYDMGGNISSFQLFDTRPSWFVESTEGGPFATEASDSVVNATDVNNYLRTMISAALNLIPVVGGTLGTLVGGLWPDPNNNDQVWGSTQNYINQAVAGVYWQITYTNLNDMLNSLYGAARRFVDTPDSEYDAKVDNFSNLFDTVNNAAAYFVDETAPESKLSFFMPYATLQLATLRENLQHYAYYHGSEPGAEYREQLTREIQGLIANYQNLLELASERIIARRLELIVVQEDSRDNYLVVDLLTGWRGFITNRTEADWHQQQLKDQVANQLALTLALSNAPSQLWAWFDPEKPLPVTAPQIDYAVGPFGDYQGATEFDQRAEGKVLTQLSMWSGSLIDALQLSFDGVAQDKLGGNGGAVQSLSLDRSSVIQSAGGYQTGLINALHFTTNEGRTISGGAEGTNSNAIFDVQPLPGATATWLTGLSGQSLQGASSTDNIKALTFHWRCELSIAPPQGT</sequence>
<protein>
    <recommendedName>
        <fullName evidence="7">Jacalin-type lectin domain-containing protein</fullName>
    </recommendedName>
</protein>
<reference evidence="8" key="1">
    <citation type="submission" date="2022-07" db="EMBL/GenBank/DDBJ databases">
        <title>Tahibacter sp., a new gammaproteobacterium isolated from the silt sample collected at pig farm.</title>
        <authorList>
            <person name="Chen H."/>
        </authorList>
    </citation>
    <scope>NUCLEOTIDE SEQUENCE</scope>
    <source>
        <strain evidence="8">P2K</strain>
    </source>
</reference>
<dbReference type="InterPro" id="IPR036716">
    <property type="entry name" value="Pest_crys_N_sf"/>
</dbReference>
<evidence type="ECO:0000256" key="2">
    <source>
        <dbReference type="ARBA" id="ARBA00022656"/>
    </source>
</evidence>
<dbReference type="Gene3D" id="2.100.10.30">
    <property type="entry name" value="Jacalin-like lectin domain"/>
    <property type="match status" value="1"/>
</dbReference>
<evidence type="ECO:0000259" key="7">
    <source>
        <dbReference type="Pfam" id="PF01419"/>
    </source>
</evidence>
<evidence type="ECO:0000256" key="4">
    <source>
        <dbReference type="ARBA" id="ARBA00022734"/>
    </source>
</evidence>
<comment type="caution">
    <text evidence="8">The sequence shown here is derived from an EMBL/GenBank/DDBJ whole genome shotgun (WGS) entry which is preliminary data.</text>
</comment>